<dbReference type="PANTHER" id="PTHR30349:SF81">
    <property type="entry name" value="TYROSINE RECOMBINASE XERC"/>
    <property type="match status" value="1"/>
</dbReference>
<dbReference type="GeneID" id="92710897"/>
<evidence type="ECO:0000256" key="4">
    <source>
        <dbReference type="ARBA" id="ARBA00023172"/>
    </source>
</evidence>
<dbReference type="Pfam" id="PF02899">
    <property type="entry name" value="Phage_int_SAM_1"/>
    <property type="match status" value="1"/>
</dbReference>
<dbReference type="InterPro" id="IPR002104">
    <property type="entry name" value="Integrase_catalytic"/>
</dbReference>
<dbReference type="InterPro" id="IPR044068">
    <property type="entry name" value="CB"/>
</dbReference>
<sequence>MKTTTDFAFHITRYFSQYLPHERNVSPNTVASYRKAFIDFIRYMDEKKHIPVEKLKLKHLVKENVVSFLRWLIEERSVSPQTRNQRLAAICSFCKYLQVPAVESLDKWQTICSIPKLNQEKKAIEYLTIEGIKLLLSQPETSTRQGRRHQALLSLMYDTGARVQEMADLTLGSLRIESKPYTVKIVGKGRKARIVPLSEQQVELLKEYLKENHYPTAPLDVPLFRNSQGRKLTREGISFIVKTYANHARMIDPGLIPERVSPHSFRHSRAMHLLQEGVNIVYLRDILGHVSIQTTEIYARADSKAKREALEKAYRGTTPVPERIWDKDKNLLSWLQSLGK</sequence>
<dbReference type="GO" id="GO:0006310">
    <property type="term" value="P:DNA recombination"/>
    <property type="evidence" value="ECO:0007669"/>
    <property type="project" value="UniProtKB-KW"/>
</dbReference>
<protein>
    <submittedName>
        <fullName evidence="8">Site-specific recombinase XerD</fullName>
    </submittedName>
</protein>
<dbReference type="AlphaFoldDB" id="A0A1M6BNG7"/>
<dbReference type="GO" id="GO:0015074">
    <property type="term" value="P:DNA integration"/>
    <property type="evidence" value="ECO:0007669"/>
    <property type="project" value="UniProtKB-KW"/>
</dbReference>
<evidence type="ECO:0000259" key="6">
    <source>
        <dbReference type="PROSITE" id="PS51898"/>
    </source>
</evidence>
<keyword evidence="4" id="KW-0233">DNA recombination</keyword>
<evidence type="ECO:0000259" key="7">
    <source>
        <dbReference type="PROSITE" id="PS51900"/>
    </source>
</evidence>
<dbReference type="GO" id="GO:0003677">
    <property type="term" value="F:DNA binding"/>
    <property type="evidence" value="ECO:0007669"/>
    <property type="project" value="UniProtKB-UniRule"/>
</dbReference>
<dbReference type="InterPro" id="IPR050090">
    <property type="entry name" value="Tyrosine_recombinase_XerCD"/>
</dbReference>
<dbReference type="CDD" id="cd01182">
    <property type="entry name" value="INT_RitC_C_like"/>
    <property type="match status" value="1"/>
</dbReference>
<keyword evidence="3 5" id="KW-0238">DNA-binding</keyword>
<keyword evidence="2" id="KW-0229">DNA integration</keyword>
<dbReference type="Gene3D" id="1.10.150.130">
    <property type="match status" value="1"/>
</dbReference>
<feature type="domain" description="Core-binding (CB)" evidence="7">
    <location>
        <begin position="5"/>
        <end position="98"/>
    </location>
</feature>
<keyword evidence="1" id="KW-0159">Chromosome partition</keyword>
<evidence type="ECO:0000313" key="8">
    <source>
        <dbReference type="EMBL" id="SHI50301.1"/>
    </source>
</evidence>
<accession>A0A1M6BNG7</accession>
<dbReference type="InterPro" id="IPR004107">
    <property type="entry name" value="Integrase_SAM-like_N"/>
</dbReference>
<dbReference type="EMBL" id="FQZN01000003">
    <property type="protein sequence ID" value="SHI50301.1"/>
    <property type="molecule type" value="Genomic_DNA"/>
</dbReference>
<dbReference type="PROSITE" id="PS51898">
    <property type="entry name" value="TYR_RECOMBINASE"/>
    <property type="match status" value="1"/>
</dbReference>
<evidence type="ECO:0000256" key="1">
    <source>
        <dbReference type="ARBA" id="ARBA00022829"/>
    </source>
</evidence>
<dbReference type="Proteomes" id="UP000184192">
    <property type="component" value="Unassembled WGS sequence"/>
</dbReference>
<evidence type="ECO:0000256" key="5">
    <source>
        <dbReference type="PROSITE-ProRule" id="PRU01248"/>
    </source>
</evidence>
<dbReference type="GO" id="GO:0007059">
    <property type="term" value="P:chromosome segregation"/>
    <property type="evidence" value="ECO:0007669"/>
    <property type="project" value="UniProtKB-KW"/>
</dbReference>
<gene>
    <name evidence="8" type="ORF">SAMN05444350_10378</name>
</gene>
<dbReference type="SUPFAM" id="SSF47823">
    <property type="entry name" value="lambda integrase-like, N-terminal domain"/>
    <property type="match status" value="1"/>
</dbReference>
<dbReference type="eggNOG" id="COG4974">
    <property type="taxonomic scope" value="Bacteria"/>
</dbReference>
<evidence type="ECO:0000313" key="9">
    <source>
        <dbReference type="Proteomes" id="UP000184192"/>
    </source>
</evidence>
<reference evidence="9" key="1">
    <citation type="submission" date="2016-11" db="EMBL/GenBank/DDBJ databases">
        <authorList>
            <person name="Varghese N."/>
            <person name="Submissions S."/>
        </authorList>
    </citation>
    <scope>NUCLEOTIDE SEQUENCE [LARGE SCALE GENOMIC DNA]</scope>
    <source>
        <strain evidence="9">DSM 26884</strain>
    </source>
</reference>
<feature type="domain" description="Tyr recombinase" evidence="6">
    <location>
        <begin position="122"/>
        <end position="311"/>
    </location>
</feature>
<dbReference type="RefSeq" id="WP_073312724.1">
    <property type="nucleotide sequence ID" value="NZ_FQZN01000003.1"/>
</dbReference>
<dbReference type="Gene3D" id="1.10.443.10">
    <property type="entry name" value="Intergrase catalytic core"/>
    <property type="match status" value="1"/>
</dbReference>
<dbReference type="SUPFAM" id="SSF56349">
    <property type="entry name" value="DNA breaking-rejoining enzymes"/>
    <property type="match status" value="1"/>
</dbReference>
<dbReference type="InterPro" id="IPR010998">
    <property type="entry name" value="Integrase_recombinase_N"/>
</dbReference>
<dbReference type="PROSITE" id="PS51900">
    <property type="entry name" value="CB"/>
    <property type="match status" value="1"/>
</dbReference>
<name>A0A1M6BNG7_9BACE</name>
<dbReference type="Pfam" id="PF00589">
    <property type="entry name" value="Phage_integrase"/>
    <property type="match status" value="1"/>
</dbReference>
<evidence type="ECO:0000256" key="3">
    <source>
        <dbReference type="ARBA" id="ARBA00023125"/>
    </source>
</evidence>
<proteinExistence type="predicted"/>
<organism evidence="8 9">
    <name type="scientific">Bacteroides stercorirosoris</name>
    <dbReference type="NCBI Taxonomy" id="871324"/>
    <lineage>
        <taxon>Bacteria</taxon>
        <taxon>Pseudomonadati</taxon>
        <taxon>Bacteroidota</taxon>
        <taxon>Bacteroidia</taxon>
        <taxon>Bacteroidales</taxon>
        <taxon>Bacteroidaceae</taxon>
        <taxon>Bacteroides</taxon>
    </lineage>
</organism>
<dbReference type="InterPro" id="IPR013762">
    <property type="entry name" value="Integrase-like_cat_sf"/>
</dbReference>
<dbReference type="PANTHER" id="PTHR30349">
    <property type="entry name" value="PHAGE INTEGRASE-RELATED"/>
    <property type="match status" value="1"/>
</dbReference>
<dbReference type="InterPro" id="IPR011010">
    <property type="entry name" value="DNA_brk_join_enz"/>
</dbReference>
<evidence type="ECO:0000256" key="2">
    <source>
        <dbReference type="ARBA" id="ARBA00022908"/>
    </source>
</evidence>
<keyword evidence="9" id="KW-1185">Reference proteome</keyword>